<dbReference type="Proteomes" id="UP000319004">
    <property type="component" value="Chromosome"/>
</dbReference>
<feature type="transmembrane region" description="Helical" evidence="1">
    <location>
        <begin position="28"/>
        <end position="47"/>
    </location>
</feature>
<dbReference type="KEGG" id="snep:Enr13x_43940"/>
<evidence type="ECO:0000313" key="3">
    <source>
        <dbReference type="Proteomes" id="UP000319004"/>
    </source>
</evidence>
<evidence type="ECO:0000313" key="2">
    <source>
        <dbReference type="EMBL" id="QDV44528.1"/>
    </source>
</evidence>
<keyword evidence="3" id="KW-1185">Reference proteome</keyword>
<dbReference type="AlphaFoldDB" id="A0A518HUJ0"/>
<keyword evidence="1" id="KW-0812">Transmembrane</keyword>
<dbReference type="EMBL" id="CP037423">
    <property type="protein sequence ID" value="QDV44528.1"/>
    <property type="molecule type" value="Genomic_DNA"/>
</dbReference>
<proteinExistence type="predicted"/>
<protein>
    <submittedName>
        <fullName evidence="2">Uncharacterized protein</fullName>
    </submittedName>
</protein>
<dbReference type="OrthoDB" id="291878at2"/>
<dbReference type="RefSeq" id="WP_145388852.1">
    <property type="nucleotide sequence ID" value="NZ_CP037423.1"/>
</dbReference>
<name>A0A518HUJ0_9BACT</name>
<accession>A0A518HUJ0</accession>
<evidence type="ECO:0000256" key="1">
    <source>
        <dbReference type="SAM" id="Phobius"/>
    </source>
</evidence>
<keyword evidence="1" id="KW-0472">Membrane</keyword>
<reference evidence="2 3" key="1">
    <citation type="submission" date="2019-03" db="EMBL/GenBank/DDBJ databases">
        <title>Deep-cultivation of Planctomycetes and their phenomic and genomic characterization uncovers novel biology.</title>
        <authorList>
            <person name="Wiegand S."/>
            <person name="Jogler M."/>
            <person name="Boedeker C."/>
            <person name="Pinto D."/>
            <person name="Vollmers J."/>
            <person name="Rivas-Marin E."/>
            <person name="Kohn T."/>
            <person name="Peeters S.H."/>
            <person name="Heuer A."/>
            <person name="Rast P."/>
            <person name="Oberbeckmann S."/>
            <person name="Bunk B."/>
            <person name="Jeske O."/>
            <person name="Meyerdierks A."/>
            <person name="Storesund J.E."/>
            <person name="Kallscheuer N."/>
            <person name="Luecker S."/>
            <person name="Lage O.M."/>
            <person name="Pohl T."/>
            <person name="Merkel B.J."/>
            <person name="Hornburger P."/>
            <person name="Mueller R.-W."/>
            <person name="Bruemmer F."/>
            <person name="Labrenz M."/>
            <person name="Spormann A.M."/>
            <person name="Op den Camp H."/>
            <person name="Overmann J."/>
            <person name="Amann R."/>
            <person name="Jetten M.S.M."/>
            <person name="Mascher T."/>
            <person name="Medema M.H."/>
            <person name="Devos D.P."/>
            <person name="Kaster A.-K."/>
            <person name="Ovreas L."/>
            <person name="Rohde M."/>
            <person name="Galperin M.Y."/>
            <person name="Jogler C."/>
        </authorList>
    </citation>
    <scope>NUCLEOTIDE SEQUENCE [LARGE SCALE GENOMIC DNA]</scope>
    <source>
        <strain evidence="2 3">Enr13</strain>
    </source>
</reference>
<sequence>MWLIVKALISAAVIVAVAELSSRMPRFGALVLTLLIISMLAFIMSWNKDHDMIAISKLAREAFISTQQ</sequence>
<organism evidence="2 3">
    <name type="scientific">Stieleria neptunia</name>
    <dbReference type="NCBI Taxonomy" id="2527979"/>
    <lineage>
        <taxon>Bacteria</taxon>
        <taxon>Pseudomonadati</taxon>
        <taxon>Planctomycetota</taxon>
        <taxon>Planctomycetia</taxon>
        <taxon>Pirellulales</taxon>
        <taxon>Pirellulaceae</taxon>
        <taxon>Stieleria</taxon>
    </lineage>
</organism>
<keyword evidence="1" id="KW-1133">Transmembrane helix</keyword>
<gene>
    <name evidence="2" type="ORF">Enr13x_43940</name>
</gene>